<name>A0A5B7E2B8_PORTR</name>
<feature type="region of interest" description="Disordered" evidence="1">
    <location>
        <begin position="68"/>
        <end position="107"/>
    </location>
</feature>
<accession>A0A5B7E2B8</accession>
<feature type="compositionally biased region" description="Basic and acidic residues" evidence="1">
    <location>
        <begin position="89"/>
        <end position="100"/>
    </location>
</feature>
<evidence type="ECO:0000313" key="2">
    <source>
        <dbReference type="EMBL" id="MPC27286.1"/>
    </source>
</evidence>
<evidence type="ECO:0000313" key="3">
    <source>
        <dbReference type="Proteomes" id="UP000324222"/>
    </source>
</evidence>
<comment type="caution">
    <text evidence="2">The sequence shown here is derived from an EMBL/GenBank/DDBJ whole genome shotgun (WGS) entry which is preliminary data.</text>
</comment>
<gene>
    <name evidence="2" type="ORF">E2C01_020454</name>
</gene>
<sequence length="131" mass="14086">MTDTVQGLPPAPSFFPLAPSRNLSRPHPSTGECRGTDCCTLHSLMSIKSSLRALLYETLKSGGVMRHTQEAASSHDPCSAQRSMPMESAKGERGRGEAWRHVSQGRPPPPDRVLRVGVVVMVEVVVAVVVA</sequence>
<evidence type="ECO:0000256" key="1">
    <source>
        <dbReference type="SAM" id="MobiDB-lite"/>
    </source>
</evidence>
<protein>
    <submittedName>
        <fullName evidence="2">Uncharacterized protein</fullName>
    </submittedName>
</protein>
<keyword evidence="3" id="KW-1185">Reference proteome</keyword>
<dbReference type="AlphaFoldDB" id="A0A5B7E2B8"/>
<feature type="region of interest" description="Disordered" evidence="1">
    <location>
        <begin position="1"/>
        <end position="33"/>
    </location>
</feature>
<dbReference type="Proteomes" id="UP000324222">
    <property type="component" value="Unassembled WGS sequence"/>
</dbReference>
<proteinExistence type="predicted"/>
<organism evidence="2 3">
    <name type="scientific">Portunus trituberculatus</name>
    <name type="common">Swimming crab</name>
    <name type="synonym">Neptunus trituberculatus</name>
    <dbReference type="NCBI Taxonomy" id="210409"/>
    <lineage>
        <taxon>Eukaryota</taxon>
        <taxon>Metazoa</taxon>
        <taxon>Ecdysozoa</taxon>
        <taxon>Arthropoda</taxon>
        <taxon>Crustacea</taxon>
        <taxon>Multicrustacea</taxon>
        <taxon>Malacostraca</taxon>
        <taxon>Eumalacostraca</taxon>
        <taxon>Eucarida</taxon>
        <taxon>Decapoda</taxon>
        <taxon>Pleocyemata</taxon>
        <taxon>Brachyura</taxon>
        <taxon>Eubrachyura</taxon>
        <taxon>Portunoidea</taxon>
        <taxon>Portunidae</taxon>
        <taxon>Portuninae</taxon>
        <taxon>Portunus</taxon>
    </lineage>
</organism>
<reference evidence="2 3" key="1">
    <citation type="submission" date="2019-05" db="EMBL/GenBank/DDBJ databases">
        <title>Another draft genome of Portunus trituberculatus and its Hox gene families provides insights of decapod evolution.</title>
        <authorList>
            <person name="Jeong J.-H."/>
            <person name="Song I."/>
            <person name="Kim S."/>
            <person name="Choi T."/>
            <person name="Kim D."/>
            <person name="Ryu S."/>
            <person name="Kim W."/>
        </authorList>
    </citation>
    <scope>NUCLEOTIDE SEQUENCE [LARGE SCALE GENOMIC DNA]</scope>
    <source>
        <tissue evidence="2">Muscle</tissue>
    </source>
</reference>
<dbReference type="EMBL" id="VSRR010001720">
    <property type="protein sequence ID" value="MPC27286.1"/>
    <property type="molecule type" value="Genomic_DNA"/>
</dbReference>